<dbReference type="SUPFAM" id="SSF53649">
    <property type="entry name" value="Alkaline phosphatase-like"/>
    <property type="match status" value="1"/>
</dbReference>
<sequence>MTADSTSSNFEARAVRPTSCARGPSFCPRAPRHEPEPGWVKRAAAAAAGPGTGRLHMDGPRRGAPARGGLPSALALLALLQLTCCVRCAGSARASNVVLVLVDDQDVQLGGMTPMKKTKSLIGDTGATFVNAFTVTPLCCPSRSSVLSGRYPHNHQVRNNSVSGNCSGPLWQKGPESGAFPVYLNKAGYQTFFAGKYLNQYGGKDAGGVGHIPPGWDQWNALVGNSQYYNYTLSVNGKEEKHGDDYHKDYLTDLILNRSLHFLDDRSPQHPFFIMLAPPAPHSPWTAAPQYEKEFSNVKAPRDGSFDKPGKDKHWLLRQPLNPMSNSSLVFLDNAYRRRWQTLLSVDDMVEKLVKKLESVKELNDTYIFYTSDNGYHTGQFSLPIDKRQLYDFDIRIPLLVRGPGIKPNQTLQAPVLHIDLGPTILDIAGVNLSRVNMDGQSFLSQMAPSLRNGTARPYFLVEYTGEGLPTPDPYCPKLGPGVSECFPDCVCEDANNNTYACVRTLDGKQDMQYCEFADSESFVEFYNLSSDPHQLENIVKKVDPTVLQTMNQRLIKLQSCVGDSCRDVQ</sequence>
<organism evidence="8 9">
    <name type="scientific">Oryzias javanicus</name>
    <name type="common">Javanese ricefish</name>
    <name type="synonym">Aplocheilus javanicus</name>
    <dbReference type="NCBI Taxonomy" id="123683"/>
    <lineage>
        <taxon>Eukaryota</taxon>
        <taxon>Metazoa</taxon>
        <taxon>Chordata</taxon>
        <taxon>Craniata</taxon>
        <taxon>Vertebrata</taxon>
        <taxon>Euteleostomi</taxon>
        <taxon>Actinopterygii</taxon>
        <taxon>Neopterygii</taxon>
        <taxon>Teleostei</taxon>
        <taxon>Neoteleostei</taxon>
        <taxon>Acanthomorphata</taxon>
        <taxon>Ovalentaria</taxon>
        <taxon>Atherinomorphae</taxon>
        <taxon>Beloniformes</taxon>
        <taxon>Adrianichthyidae</taxon>
        <taxon>Oryziinae</taxon>
        <taxon>Oryzias</taxon>
    </lineage>
</organism>
<dbReference type="CDD" id="cd16147">
    <property type="entry name" value="G6S"/>
    <property type="match status" value="1"/>
</dbReference>
<evidence type="ECO:0000313" key="8">
    <source>
        <dbReference type="EMBL" id="RVE66224.1"/>
    </source>
</evidence>
<dbReference type="GO" id="GO:0005539">
    <property type="term" value="F:glycosaminoglycan binding"/>
    <property type="evidence" value="ECO:0007669"/>
    <property type="project" value="TreeGrafter"/>
</dbReference>
<evidence type="ECO:0000259" key="7">
    <source>
        <dbReference type="Pfam" id="PF00884"/>
    </source>
</evidence>
<keyword evidence="5" id="KW-0325">Glycoprotein</keyword>
<dbReference type="PROSITE" id="PS00149">
    <property type="entry name" value="SULFATASE_2"/>
    <property type="match status" value="1"/>
</dbReference>
<dbReference type="InterPro" id="IPR000917">
    <property type="entry name" value="Sulfatase_N"/>
</dbReference>
<dbReference type="InterPro" id="IPR012251">
    <property type="entry name" value="GlcNAc_6-SO4ase"/>
</dbReference>
<dbReference type="OMA" id="GMRFDNC"/>
<dbReference type="GO" id="GO:0008449">
    <property type="term" value="F:N-acetylglucosamine-6-sulfatase activity"/>
    <property type="evidence" value="ECO:0007669"/>
    <property type="project" value="InterPro"/>
</dbReference>
<evidence type="ECO:0000256" key="1">
    <source>
        <dbReference type="ARBA" id="ARBA00001913"/>
    </source>
</evidence>
<dbReference type="EMBL" id="CM012448">
    <property type="protein sequence ID" value="RVE66224.1"/>
    <property type="molecule type" value="Genomic_DNA"/>
</dbReference>
<feature type="domain" description="Sulfatase N-terminal" evidence="7">
    <location>
        <begin position="95"/>
        <end position="431"/>
    </location>
</feature>
<dbReference type="InterPro" id="IPR017850">
    <property type="entry name" value="Alkaline_phosphatase_core_sf"/>
</dbReference>
<gene>
    <name evidence="8" type="ORF">OJAV_G00123900</name>
</gene>
<keyword evidence="9" id="KW-1185">Reference proteome</keyword>
<dbReference type="Pfam" id="PF00884">
    <property type="entry name" value="Sulfatase"/>
    <property type="match status" value="1"/>
</dbReference>
<keyword evidence="4" id="KW-0378">Hydrolase</keyword>
<dbReference type="PANTHER" id="PTHR43108">
    <property type="entry name" value="N-ACETYLGLUCOSAMINE-6-SULFATASE FAMILY MEMBER"/>
    <property type="match status" value="1"/>
</dbReference>
<feature type="modified residue" description="3-oxoalanine (Cys)" evidence="6">
    <location>
        <position position="139"/>
    </location>
</feature>
<reference evidence="8 9" key="1">
    <citation type="submission" date="2018-11" db="EMBL/GenBank/DDBJ databases">
        <authorList>
            <person name="Lopez-Roques C."/>
            <person name="Donnadieu C."/>
            <person name="Bouchez O."/>
            <person name="Klopp C."/>
            <person name="Cabau C."/>
            <person name="Zahm M."/>
        </authorList>
    </citation>
    <scope>NUCLEOTIDE SEQUENCE [LARGE SCALE GENOMIC DNA]</scope>
    <source>
        <strain evidence="8">RS831</strain>
        <tissue evidence="8">Whole body</tissue>
    </source>
</reference>
<comment type="similarity">
    <text evidence="2">Belongs to the sulfatase family.</text>
</comment>
<evidence type="ECO:0000256" key="3">
    <source>
        <dbReference type="ARBA" id="ARBA00022729"/>
    </source>
</evidence>
<dbReference type="Proteomes" id="UP000283210">
    <property type="component" value="Chromosome 12"/>
</dbReference>
<dbReference type="PANTHER" id="PTHR43108:SF9">
    <property type="entry name" value="N-ACETYLGLUCOSAMINE-6-SULFATASE"/>
    <property type="match status" value="1"/>
</dbReference>
<evidence type="ECO:0000256" key="5">
    <source>
        <dbReference type="ARBA" id="ARBA00023180"/>
    </source>
</evidence>
<name>A0A3S2P781_ORYJA</name>
<evidence type="ECO:0000256" key="2">
    <source>
        <dbReference type="ARBA" id="ARBA00008779"/>
    </source>
</evidence>
<evidence type="ECO:0000313" key="9">
    <source>
        <dbReference type="Proteomes" id="UP000283210"/>
    </source>
</evidence>
<reference evidence="8 9" key="2">
    <citation type="submission" date="2019-01" db="EMBL/GenBank/DDBJ databases">
        <title>A chromosome length genome reference of the Java medaka (oryzias javanicus).</title>
        <authorList>
            <person name="Herpin A."/>
            <person name="Takehana Y."/>
            <person name="Naruse K."/>
            <person name="Ansai S."/>
            <person name="Kawaguchi M."/>
        </authorList>
    </citation>
    <scope>NUCLEOTIDE SEQUENCE [LARGE SCALE GENOMIC DNA]</scope>
    <source>
        <strain evidence="8">RS831</strain>
        <tissue evidence="8">Whole body</tissue>
    </source>
</reference>
<dbReference type="InterPro" id="IPR024607">
    <property type="entry name" value="Sulfatase_CS"/>
</dbReference>
<keyword evidence="3" id="KW-0732">Signal</keyword>
<dbReference type="Gene3D" id="3.40.720.10">
    <property type="entry name" value="Alkaline Phosphatase, subunit A"/>
    <property type="match status" value="1"/>
</dbReference>
<dbReference type="GO" id="GO:0030203">
    <property type="term" value="P:glycosaminoglycan metabolic process"/>
    <property type="evidence" value="ECO:0007669"/>
    <property type="project" value="InterPro"/>
</dbReference>
<dbReference type="OrthoDB" id="96314at2759"/>
<protein>
    <recommendedName>
        <fullName evidence="7">Sulfatase N-terminal domain-containing protein</fullName>
    </recommendedName>
</protein>
<comment type="cofactor">
    <cofactor evidence="1">
        <name>Ca(2+)</name>
        <dbReference type="ChEBI" id="CHEBI:29108"/>
    </cofactor>
</comment>
<comment type="PTM">
    <text evidence="6">The conversion to 3-oxoalanine (also known as C-formylglycine, FGly), of a serine or cysteine residue in prokaryotes and of a cysteine residue in eukaryotes, is critical for catalytic activity.</text>
</comment>
<proteinExistence type="inferred from homology"/>
<dbReference type="PIRSF" id="PIRSF036666">
    <property type="entry name" value="G6S"/>
    <property type="match status" value="1"/>
</dbReference>
<dbReference type="AlphaFoldDB" id="A0A3S2P781"/>
<accession>A0A3S2P781</accession>
<evidence type="ECO:0000256" key="6">
    <source>
        <dbReference type="PIRSR" id="PIRSR036666-50"/>
    </source>
</evidence>
<evidence type="ECO:0000256" key="4">
    <source>
        <dbReference type="ARBA" id="ARBA00022801"/>
    </source>
</evidence>